<dbReference type="Gene3D" id="1.10.238.160">
    <property type="match status" value="1"/>
</dbReference>
<dbReference type="PANTHER" id="PTHR36154:SF1">
    <property type="entry name" value="DNA-BINDING TRANSCRIPTIONAL ACTIVATOR ALPA"/>
    <property type="match status" value="1"/>
</dbReference>
<name>A0AAW4HA76_VIBVL</name>
<dbReference type="Pfam" id="PF05930">
    <property type="entry name" value="Phage_AlpA"/>
    <property type="match status" value="1"/>
</dbReference>
<dbReference type="SUPFAM" id="SSF46955">
    <property type="entry name" value="Putative DNA-binding domain"/>
    <property type="match status" value="1"/>
</dbReference>
<evidence type="ECO:0000313" key="1">
    <source>
        <dbReference type="EMBL" id="MBN8121859.1"/>
    </source>
</evidence>
<sequence length="66" mass="7646">MQLLNLKEVIYLTGLKRSSIYKFMDEGHFPKSVSIGGRSVMWSEEDIQNWIEEKIGCRVAHGFVDK</sequence>
<dbReference type="InterPro" id="IPR052931">
    <property type="entry name" value="Prophage_regulatory_activator"/>
</dbReference>
<dbReference type="EMBL" id="JAFKOQ010000004">
    <property type="protein sequence ID" value="MBN8121859.1"/>
    <property type="molecule type" value="Genomic_DNA"/>
</dbReference>
<reference evidence="1" key="1">
    <citation type="submission" date="2021-03" db="EMBL/GenBank/DDBJ databases">
        <title>Study of the foodborne Vibrio vulnificus isolates from China.</title>
        <authorList>
            <person name="Zheng Z."/>
            <person name="Ye L."/>
        </authorList>
    </citation>
    <scope>NUCLEOTIDE SEQUENCE</scope>
    <source>
        <strain evidence="1">Vv1582</strain>
    </source>
</reference>
<protein>
    <submittedName>
        <fullName evidence="1">AlpA family transcriptional regulator</fullName>
    </submittedName>
</protein>
<organism evidence="1 2">
    <name type="scientific">Vibrio vulnificus</name>
    <dbReference type="NCBI Taxonomy" id="672"/>
    <lineage>
        <taxon>Bacteria</taxon>
        <taxon>Pseudomonadati</taxon>
        <taxon>Pseudomonadota</taxon>
        <taxon>Gammaproteobacteria</taxon>
        <taxon>Vibrionales</taxon>
        <taxon>Vibrionaceae</taxon>
        <taxon>Vibrio</taxon>
    </lineage>
</organism>
<evidence type="ECO:0000313" key="2">
    <source>
        <dbReference type="Proteomes" id="UP000664056"/>
    </source>
</evidence>
<dbReference type="PANTHER" id="PTHR36154">
    <property type="entry name" value="DNA-BINDING TRANSCRIPTIONAL ACTIVATOR ALPA"/>
    <property type="match status" value="1"/>
</dbReference>
<dbReference type="InterPro" id="IPR010260">
    <property type="entry name" value="AlpA"/>
</dbReference>
<dbReference type="InterPro" id="IPR009061">
    <property type="entry name" value="DNA-bd_dom_put_sf"/>
</dbReference>
<dbReference type="Proteomes" id="UP000664056">
    <property type="component" value="Unassembled WGS sequence"/>
</dbReference>
<dbReference type="RefSeq" id="WP_080526008.1">
    <property type="nucleotide sequence ID" value="NZ_JAFKOQ010000004.1"/>
</dbReference>
<gene>
    <name evidence="1" type="ORF">J0J18_08955</name>
</gene>
<dbReference type="AlphaFoldDB" id="A0AAW4HA76"/>
<proteinExistence type="predicted"/>
<comment type="caution">
    <text evidence="1">The sequence shown here is derived from an EMBL/GenBank/DDBJ whole genome shotgun (WGS) entry which is preliminary data.</text>
</comment>
<accession>A0AAW4HA76</accession>